<evidence type="ECO:0000313" key="3">
    <source>
        <dbReference type="Proteomes" id="UP000016932"/>
    </source>
</evidence>
<organism evidence="2 3">
    <name type="scientific">Pseudocercospora fijiensis (strain CIRAD86)</name>
    <name type="common">Black leaf streak disease fungus</name>
    <name type="synonym">Mycosphaerella fijiensis</name>
    <dbReference type="NCBI Taxonomy" id="383855"/>
    <lineage>
        <taxon>Eukaryota</taxon>
        <taxon>Fungi</taxon>
        <taxon>Dikarya</taxon>
        <taxon>Ascomycota</taxon>
        <taxon>Pezizomycotina</taxon>
        <taxon>Dothideomycetes</taxon>
        <taxon>Dothideomycetidae</taxon>
        <taxon>Mycosphaerellales</taxon>
        <taxon>Mycosphaerellaceae</taxon>
        <taxon>Pseudocercospora</taxon>
    </lineage>
</organism>
<dbReference type="RefSeq" id="XP_007921378.1">
    <property type="nucleotide sequence ID" value="XM_007923187.1"/>
</dbReference>
<feature type="compositionally biased region" description="Low complexity" evidence="1">
    <location>
        <begin position="405"/>
        <end position="415"/>
    </location>
</feature>
<keyword evidence="3" id="KW-1185">Reference proteome</keyword>
<dbReference type="eggNOG" id="ENOG502SBXC">
    <property type="taxonomic scope" value="Eukaryota"/>
</dbReference>
<name>N1Q904_PSEFD</name>
<feature type="compositionally biased region" description="Basic and acidic residues" evidence="1">
    <location>
        <begin position="302"/>
        <end position="315"/>
    </location>
</feature>
<feature type="compositionally biased region" description="Low complexity" evidence="1">
    <location>
        <begin position="252"/>
        <end position="269"/>
    </location>
</feature>
<proteinExistence type="predicted"/>
<dbReference type="Proteomes" id="UP000016932">
    <property type="component" value="Unassembled WGS sequence"/>
</dbReference>
<accession>N1Q904</accession>
<protein>
    <submittedName>
        <fullName evidence="2">Uncharacterized protein</fullName>
    </submittedName>
</protein>
<dbReference type="VEuPathDB" id="FungiDB:MYCFIDRAFT_169911"/>
<dbReference type="EMBL" id="KB446555">
    <property type="protein sequence ID" value="EME88261.1"/>
    <property type="molecule type" value="Genomic_DNA"/>
</dbReference>
<sequence length="522" mass="54546">MEMASGSRLQCKMLVPDLTGAAKAIEQSFADTTAVNTEATKTAVYTARSILRSQHGHSKASALLIAANAAQQSRSHPSEEVHDIGKRQGSSSTRPSSGTPTSSRGGITSQAQTSSTSRTQTQNSSRPTSISASRSLTGATSTTATSLEGPASTATGSLATPAPSCPAAGLSNFTDDAGVVYLIKCSTTNSGSAFETVGVTSVRQNPRLLSSSKRLLTSHRLRSIGFSFVGNDSGTALVTTYVTAYKLDPDAVASPSASSSDSSSGSKKSNAGPIAGGVVGGRRQIEERRAKESGAPITSQERYYDDFHKTGEGHHRSGSTANDVHSSHGDSEASIATRTKIIPLRNFAPAGSADHSSELEAEKVAGPTGKPVVPSPGVRAEGLGLPAAVLRPPQLLDSTPVGYRSSSPKSASRTSIFPCNEPSPKMRLTDQCSPPPTGLAVTFIALIRRCLEEVNTPSPTFQSRVVYHIDAKDATNSQNCSISSQPRYERRATGRKLHDQPLAFCILEALMQSGLQASQEEV</sequence>
<gene>
    <name evidence="2" type="ORF">MYCFIDRAFT_169911</name>
</gene>
<evidence type="ECO:0000256" key="1">
    <source>
        <dbReference type="SAM" id="MobiDB-lite"/>
    </source>
</evidence>
<feature type="compositionally biased region" description="Basic and acidic residues" evidence="1">
    <location>
        <begin position="283"/>
        <end position="292"/>
    </location>
</feature>
<dbReference type="HOGENOM" id="CLU_547654_0_0_1"/>
<dbReference type="GeneID" id="19332425"/>
<evidence type="ECO:0000313" key="2">
    <source>
        <dbReference type="EMBL" id="EME88261.1"/>
    </source>
</evidence>
<dbReference type="OrthoDB" id="3946116at2759"/>
<feature type="region of interest" description="Disordered" evidence="1">
    <location>
        <begin position="68"/>
        <end position="156"/>
    </location>
</feature>
<feature type="compositionally biased region" description="Basic and acidic residues" evidence="1">
    <location>
        <begin position="76"/>
        <end position="86"/>
    </location>
</feature>
<feature type="region of interest" description="Disordered" evidence="1">
    <location>
        <begin position="348"/>
        <end position="378"/>
    </location>
</feature>
<feature type="region of interest" description="Disordered" evidence="1">
    <location>
        <begin position="395"/>
        <end position="432"/>
    </location>
</feature>
<dbReference type="KEGG" id="pfj:MYCFIDRAFT_169911"/>
<feature type="region of interest" description="Disordered" evidence="1">
    <location>
        <begin position="252"/>
        <end position="333"/>
    </location>
</feature>
<dbReference type="AlphaFoldDB" id="N1Q904"/>
<dbReference type="STRING" id="383855.N1Q904"/>
<reference evidence="2 3" key="1">
    <citation type="journal article" date="2012" name="PLoS Pathog.">
        <title>Diverse lifestyles and strategies of plant pathogenesis encoded in the genomes of eighteen Dothideomycetes fungi.</title>
        <authorList>
            <person name="Ohm R.A."/>
            <person name="Feau N."/>
            <person name="Henrissat B."/>
            <person name="Schoch C.L."/>
            <person name="Horwitz B.A."/>
            <person name="Barry K.W."/>
            <person name="Condon B.J."/>
            <person name="Copeland A.C."/>
            <person name="Dhillon B."/>
            <person name="Glaser F."/>
            <person name="Hesse C.N."/>
            <person name="Kosti I."/>
            <person name="LaButti K."/>
            <person name="Lindquist E.A."/>
            <person name="Lucas S."/>
            <person name="Salamov A.A."/>
            <person name="Bradshaw R.E."/>
            <person name="Ciuffetti L."/>
            <person name="Hamelin R.C."/>
            <person name="Kema G.H.J."/>
            <person name="Lawrence C."/>
            <person name="Scott J.A."/>
            <person name="Spatafora J.W."/>
            <person name="Turgeon B.G."/>
            <person name="de Wit P.J.G.M."/>
            <person name="Zhong S."/>
            <person name="Goodwin S.B."/>
            <person name="Grigoriev I.V."/>
        </authorList>
    </citation>
    <scope>NUCLEOTIDE SEQUENCE [LARGE SCALE GENOMIC DNA]</scope>
    <source>
        <strain evidence="2 3">CIRAD86</strain>
    </source>
</reference>
<feature type="compositionally biased region" description="Low complexity" evidence="1">
    <location>
        <begin position="89"/>
        <end position="146"/>
    </location>
</feature>